<keyword evidence="5 6" id="KW-0012">Acyltransferase</keyword>
<dbReference type="InterPro" id="IPR005881">
    <property type="entry name" value="Ser_O-AcTrfase"/>
</dbReference>
<dbReference type="InterPro" id="IPR001451">
    <property type="entry name" value="Hexapep"/>
</dbReference>
<dbReference type="HOGENOM" id="CLU_051638_10_2_11"/>
<dbReference type="InterPro" id="IPR018357">
    <property type="entry name" value="Hexapep_transf_CS"/>
</dbReference>
<dbReference type="Gene3D" id="2.160.10.10">
    <property type="entry name" value="Hexapeptide repeat proteins"/>
    <property type="match status" value="1"/>
</dbReference>
<evidence type="ECO:0000256" key="2">
    <source>
        <dbReference type="ARBA" id="ARBA00018522"/>
    </source>
</evidence>
<name>A0A0D5CI45_9MICO</name>
<dbReference type="KEGG" id="cmh:VO01_07175"/>
<evidence type="ECO:0000313" key="10">
    <source>
        <dbReference type="Proteomes" id="UP000266634"/>
    </source>
</evidence>
<dbReference type="InterPro" id="IPR011004">
    <property type="entry name" value="Trimer_LpxA-like_sf"/>
</dbReference>
<comment type="catalytic activity">
    <reaction evidence="6">
        <text>L-serine + acetyl-CoA = O-acetyl-L-serine + CoA</text>
        <dbReference type="Rhea" id="RHEA:24560"/>
        <dbReference type="ChEBI" id="CHEBI:33384"/>
        <dbReference type="ChEBI" id="CHEBI:57287"/>
        <dbReference type="ChEBI" id="CHEBI:57288"/>
        <dbReference type="ChEBI" id="CHEBI:58340"/>
        <dbReference type="EC" id="2.3.1.30"/>
    </reaction>
</comment>
<evidence type="ECO:0000256" key="6">
    <source>
        <dbReference type="PIRNR" id="PIRNR000441"/>
    </source>
</evidence>
<dbReference type="RefSeq" id="WP_045527914.1">
    <property type="nucleotide sequence ID" value="NZ_CP011043.1"/>
</dbReference>
<dbReference type="Proteomes" id="UP000032604">
    <property type="component" value="Chromosome"/>
</dbReference>
<comment type="similarity">
    <text evidence="1 6">Belongs to the transferase hexapeptide repeat family.</text>
</comment>
<evidence type="ECO:0000256" key="4">
    <source>
        <dbReference type="ARBA" id="ARBA00022737"/>
    </source>
</evidence>
<keyword evidence="4" id="KW-0677">Repeat</keyword>
<evidence type="ECO:0000256" key="3">
    <source>
        <dbReference type="ARBA" id="ARBA00022679"/>
    </source>
</evidence>
<dbReference type="GO" id="GO:0006535">
    <property type="term" value="P:cysteine biosynthetic process from serine"/>
    <property type="evidence" value="ECO:0007669"/>
    <property type="project" value="InterPro"/>
</dbReference>
<dbReference type="EC" id="2.3.1.30" evidence="6"/>
<protein>
    <recommendedName>
        <fullName evidence="2 6">Serine acetyltransferase</fullName>
        <ecNumber evidence="6">2.3.1.30</ecNumber>
    </recommendedName>
</protein>
<evidence type="ECO:0000313" key="9">
    <source>
        <dbReference type="Proteomes" id="UP000032604"/>
    </source>
</evidence>
<dbReference type="PATRIC" id="fig|33014.5.peg.1489"/>
<evidence type="ECO:0000313" key="7">
    <source>
        <dbReference type="EMBL" id="AJW78937.1"/>
    </source>
</evidence>
<dbReference type="EMBL" id="QWEA01001269">
    <property type="protein sequence ID" value="RIJ02992.1"/>
    <property type="molecule type" value="Genomic_DNA"/>
</dbReference>
<dbReference type="PANTHER" id="PTHR42811">
    <property type="entry name" value="SERINE ACETYLTRANSFERASE"/>
    <property type="match status" value="1"/>
</dbReference>
<proteinExistence type="inferred from homology"/>
<gene>
    <name evidence="8" type="ORF">DZF93_18015</name>
    <name evidence="7" type="ORF">VO01_07175</name>
</gene>
<dbReference type="PIRSF" id="PIRSF000441">
    <property type="entry name" value="CysE"/>
    <property type="match status" value="1"/>
</dbReference>
<evidence type="ECO:0000313" key="8">
    <source>
        <dbReference type="EMBL" id="RIJ02992.1"/>
    </source>
</evidence>
<dbReference type="CDD" id="cd03354">
    <property type="entry name" value="LbH_SAT"/>
    <property type="match status" value="1"/>
</dbReference>
<dbReference type="SUPFAM" id="SSF51161">
    <property type="entry name" value="Trimeric LpxA-like enzymes"/>
    <property type="match status" value="1"/>
</dbReference>
<dbReference type="EMBL" id="CP011043">
    <property type="protein sequence ID" value="AJW78937.1"/>
    <property type="molecule type" value="Genomic_DNA"/>
</dbReference>
<organism evidence="7 9">
    <name type="scientific">Clavibacter michiganensis subsp. insidiosus</name>
    <dbReference type="NCBI Taxonomy" id="33014"/>
    <lineage>
        <taxon>Bacteria</taxon>
        <taxon>Bacillati</taxon>
        <taxon>Actinomycetota</taxon>
        <taxon>Actinomycetes</taxon>
        <taxon>Micrococcales</taxon>
        <taxon>Microbacteriaceae</taxon>
        <taxon>Clavibacter</taxon>
    </lineage>
</organism>
<evidence type="ECO:0000256" key="1">
    <source>
        <dbReference type="ARBA" id="ARBA00007274"/>
    </source>
</evidence>
<dbReference type="PROSITE" id="PS00101">
    <property type="entry name" value="HEXAPEP_TRANSFERASES"/>
    <property type="match status" value="1"/>
</dbReference>
<evidence type="ECO:0000256" key="5">
    <source>
        <dbReference type="ARBA" id="ARBA00023315"/>
    </source>
</evidence>
<dbReference type="GO" id="GO:0009001">
    <property type="term" value="F:serine O-acetyltransferase activity"/>
    <property type="evidence" value="ECO:0007669"/>
    <property type="project" value="UniProtKB-EC"/>
</dbReference>
<dbReference type="OrthoDB" id="2643438at2"/>
<accession>A0A0D5CI45</accession>
<dbReference type="InterPro" id="IPR045304">
    <property type="entry name" value="LbH_SAT"/>
</dbReference>
<sequence length="167" mass="17977">MSAVDERGRWAADRARYGRGAWILQPSFWAVSVYRYGRWTRTCSRAVRLPAHVLYVALYSVVRLVTGIDIPRSAEIGPGIMIHHFGTVIVHPQARIGARFTMRHGVTIGAKKGDDVPVIGDDVQVGAFAQILGPIHVGDGSTIGAMTLVLRDVPAGATVVGVPGRVL</sequence>
<dbReference type="GO" id="GO:0005737">
    <property type="term" value="C:cytoplasm"/>
    <property type="evidence" value="ECO:0007669"/>
    <property type="project" value="InterPro"/>
</dbReference>
<dbReference type="Pfam" id="PF00132">
    <property type="entry name" value="Hexapep"/>
    <property type="match status" value="1"/>
</dbReference>
<dbReference type="Proteomes" id="UP000266634">
    <property type="component" value="Unassembled WGS sequence"/>
</dbReference>
<reference evidence="7 9" key="1">
    <citation type="journal article" date="2015" name="Genome Announc.">
        <title>Complete Genome Sequence of Clavibacter michiganensis subsp. insidiosus R1-1 Using PacBio Single-Molecule Real-Time Technology.</title>
        <authorList>
            <person name="Lu Y."/>
            <person name="Samac D.A."/>
            <person name="Glazebrook J."/>
            <person name="Ishimaru C.A."/>
        </authorList>
    </citation>
    <scope>NUCLEOTIDE SEQUENCE [LARGE SCALE GENOMIC DNA]</scope>
    <source>
        <strain evidence="7 9">R1-1</strain>
    </source>
</reference>
<reference evidence="8 10" key="2">
    <citation type="submission" date="2018-08" db="EMBL/GenBank/DDBJ databases">
        <title>Genome Sequence of Clavibacter michiganensis Subspecies type strains, and the Atypical Peach-Colored Strains Isolated from Tomato.</title>
        <authorList>
            <person name="Osdaghi E."/>
            <person name="Portier P."/>
            <person name="Briand M."/>
            <person name="Jacques M.-A."/>
        </authorList>
    </citation>
    <scope>NUCLEOTIDE SEQUENCE [LARGE SCALE GENOMIC DNA]</scope>
    <source>
        <strain evidence="8 10">CFBP 6488</strain>
    </source>
</reference>
<keyword evidence="3 6" id="KW-0808">Transferase</keyword>
<dbReference type="AlphaFoldDB" id="A0A0D5CI45"/>